<evidence type="ECO:0000313" key="2">
    <source>
        <dbReference type="WBParaSite" id="ACRNAN_scaffold9923.g13197.t1"/>
    </source>
</evidence>
<dbReference type="Pfam" id="PF17175">
    <property type="entry name" value="MOLO1"/>
    <property type="match status" value="1"/>
</dbReference>
<dbReference type="AlphaFoldDB" id="A0A914ER41"/>
<dbReference type="PANTHER" id="PTHR33748">
    <property type="entry name" value="PROTEIN CBG04600"/>
    <property type="match status" value="1"/>
</dbReference>
<reference evidence="2" key="1">
    <citation type="submission" date="2022-11" db="UniProtKB">
        <authorList>
            <consortium name="WormBaseParasite"/>
        </authorList>
    </citation>
    <scope>IDENTIFICATION</scope>
</reference>
<dbReference type="InterPro" id="IPR033438">
    <property type="entry name" value="MOLO1"/>
</dbReference>
<proteinExistence type="predicted"/>
<name>A0A914ER41_9BILA</name>
<dbReference type="Proteomes" id="UP000887540">
    <property type="component" value="Unplaced"/>
</dbReference>
<evidence type="ECO:0000313" key="1">
    <source>
        <dbReference type="Proteomes" id="UP000887540"/>
    </source>
</evidence>
<sequence length="110" mass="12710">MSNAKACNMRAASSVCDPYVILTESERYRLNNEMNLMATRTEKIEGDFCDRRGFEPILLIVQEGSQKLVDDINKKWNLDGQCKKAVIFMLSAQDHELKEGRKTSQWCYLK</sequence>
<dbReference type="PANTHER" id="PTHR33748:SF6">
    <property type="entry name" value="TPM_PHOSPHATASE DOMAIN-CONTAINING PROTEIN"/>
    <property type="match status" value="1"/>
</dbReference>
<dbReference type="GO" id="GO:0005892">
    <property type="term" value="C:acetylcholine-gated channel complex"/>
    <property type="evidence" value="ECO:0007669"/>
    <property type="project" value="InterPro"/>
</dbReference>
<dbReference type="WBParaSite" id="ACRNAN_scaffold9923.g13197.t1">
    <property type="protein sequence ID" value="ACRNAN_scaffold9923.g13197.t1"/>
    <property type="gene ID" value="ACRNAN_scaffold9923.g13197"/>
</dbReference>
<keyword evidence="1" id="KW-1185">Reference proteome</keyword>
<organism evidence="1 2">
    <name type="scientific">Acrobeloides nanus</name>
    <dbReference type="NCBI Taxonomy" id="290746"/>
    <lineage>
        <taxon>Eukaryota</taxon>
        <taxon>Metazoa</taxon>
        <taxon>Ecdysozoa</taxon>
        <taxon>Nematoda</taxon>
        <taxon>Chromadorea</taxon>
        <taxon>Rhabditida</taxon>
        <taxon>Tylenchina</taxon>
        <taxon>Cephalobomorpha</taxon>
        <taxon>Cephaloboidea</taxon>
        <taxon>Cephalobidae</taxon>
        <taxon>Acrobeloides</taxon>
    </lineage>
</organism>
<accession>A0A914ER41</accession>
<protein>
    <submittedName>
        <fullName evidence="2">Uncharacterized protein</fullName>
    </submittedName>
</protein>